<comment type="caution">
    <text evidence="1">The sequence shown here is derived from an EMBL/GenBank/DDBJ whole genome shotgun (WGS) entry which is preliminary data.</text>
</comment>
<name>A0ABN1XIX7_9PSEU</name>
<proteinExistence type="predicted"/>
<evidence type="ECO:0000313" key="2">
    <source>
        <dbReference type="Proteomes" id="UP001501414"/>
    </source>
</evidence>
<organism evidence="1 2">
    <name type="scientific">Pseudonocardia kongjuensis</name>
    <dbReference type="NCBI Taxonomy" id="102227"/>
    <lineage>
        <taxon>Bacteria</taxon>
        <taxon>Bacillati</taxon>
        <taxon>Actinomycetota</taxon>
        <taxon>Actinomycetes</taxon>
        <taxon>Pseudonocardiales</taxon>
        <taxon>Pseudonocardiaceae</taxon>
        <taxon>Pseudonocardia</taxon>
    </lineage>
</organism>
<accession>A0ABN1XIX7</accession>
<keyword evidence="2" id="KW-1185">Reference proteome</keyword>
<dbReference type="RefSeq" id="WP_344019047.1">
    <property type="nucleotide sequence ID" value="NZ_BAAAJK010000004.1"/>
</dbReference>
<dbReference type="EMBL" id="BAAAJK010000004">
    <property type="protein sequence ID" value="GAA1382918.1"/>
    <property type="molecule type" value="Genomic_DNA"/>
</dbReference>
<sequence length="100" mass="10879">MSATRAEYAEQWRAYLHDRAAQMGRTVVDTESGIGDDGRLWCQVTDAATGADLAEFTGDTPAEITRQFGFAGHGEWLTVAQIESALDEMLAEIWPEDGAA</sequence>
<gene>
    <name evidence="1" type="ORF">GCM10009613_11570</name>
</gene>
<protein>
    <submittedName>
        <fullName evidence="1">Uncharacterized protein</fullName>
    </submittedName>
</protein>
<evidence type="ECO:0000313" key="1">
    <source>
        <dbReference type="EMBL" id="GAA1382918.1"/>
    </source>
</evidence>
<reference evidence="1 2" key="1">
    <citation type="journal article" date="2019" name="Int. J. Syst. Evol. Microbiol.">
        <title>The Global Catalogue of Microorganisms (GCM) 10K type strain sequencing project: providing services to taxonomists for standard genome sequencing and annotation.</title>
        <authorList>
            <consortium name="The Broad Institute Genomics Platform"/>
            <consortium name="The Broad Institute Genome Sequencing Center for Infectious Disease"/>
            <person name="Wu L."/>
            <person name="Ma J."/>
        </authorList>
    </citation>
    <scope>NUCLEOTIDE SEQUENCE [LARGE SCALE GENOMIC DNA]</scope>
    <source>
        <strain evidence="1 2">JCM 11896</strain>
    </source>
</reference>
<dbReference type="Proteomes" id="UP001501414">
    <property type="component" value="Unassembled WGS sequence"/>
</dbReference>